<keyword evidence="11" id="KW-0325">Glycoprotein</keyword>
<reference evidence="15" key="2">
    <citation type="submission" date="2025-08" db="UniProtKB">
        <authorList>
            <consortium name="Ensembl"/>
        </authorList>
    </citation>
    <scope>IDENTIFICATION</scope>
</reference>
<dbReference type="PRINTS" id="PR00237">
    <property type="entry name" value="GPCRRHODOPSN"/>
</dbReference>
<feature type="transmembrane region" description="Helical" evidence="13">
    <location>
        <begin position="203"/>
        <end position="232"/>
    </location>
</feature>
<feature type="transmembrane region" description="Helical" evidence="13">
    <location>
        <begin position="148"/>
        <end position="170"/>
    </location>
</feature>
<evidence type="ECO:0000313" key="15">
    <source>
        <dbReference type="Ensembl" id="ENSECRP00000006292.1"/>
    </source>
</evidence>
<evidence type="ECO:0000256" key="13">
    <source>
        <dbReference type="SAM" id="Phobius"/>
    </source>
</evidence>
<keyword evidence="4 13" id="KW-0812">Transmembrane</keyword>
<dbReference type="Ensembl" id="ENSECRT00000006392.1">
    <property type="protein sequence ID" value="ENSECRP00000006292.1"/>
    <property type="gene ID" value="ENSECRG00000004189.1"/>
</dbReference>
<evidence type="ECO:0000256" key="8">
    <source>
        <dbReference type="ARBA" id="ARBA00023136"/>
    </source>
</evidence>
<evidence type="ECO:0000256" key="7">
    <source>
        <dbReference type="ARBA" id="ARBA00023040"/>
    </source>
</evidence>
<evidence type="ECO:0000256" key="2">
    <source>
        <dbReference type="ARBA" id="ARBA00022475"/>
    </source>
</evidence>
<feature type="domain" description="G-protein coupled receptors family 1 profile" evidence="14">
    <location>
        <begin position="48"/>
        <end position="297"/>
    </location>
</feature>
<feature type="transmembrane region" description="Helical" evidence="13">
    <location>
        <begin position="34"/>
        <end position="57"/>
    </location>
</feature>
<dbReference type="Proteomes" id="UP000694620">
    <property type="component" value="Chromosome 4"/>
</dbReference>
<feature type="transmembrane region" description="Helical" evidence="13">
    <location>
        <begin position="69"/>
        <end position="89"/>
    </location>
</feature>
<dbReference type="GO" id="GO:0005886">
    <property type="term" value="C:plasma membrane"/>
    <property type="evidence" value="ECO:0007669"/>
    <property type="project" value="UniProtKB-SubCell"/>
</dbReference>
<comment type="subcellular location">
    <subcellularLocation>
        <location evidence="1">Cell membrane</location>
        <topology evidence="1">Multi-pass membrane protein</topology>
    </subcellularLocation>
</comment>
<keyword evidence="9" id="KW-1015">Disulfide bond</keyword>
<evidence type="ECO:0000256" key="11">
    <source>
        <dbReference type="ARBA" id="ARBA00023180"/>
    </source>
</evidence>
<dbReference type="Pfam" id="PF13853">
    <property type="entry name" value="7tm_4"/>
    <property type="match status" value="1"/>
</dbReference>
<proteinExistence type="predicted"/>
<dbReference type="AlphaFoldDB" id="A0A8C4RR09"/>
<dbReference type="SUPFAM" id="SSF81321">
    <property type="entry name" value="Family A G protein-coupled receptor-like"/>
    <property type="match status" value="1"/>
</dbReference>
<keyword evidence="16" id="KW-1185">Reference proteome</keyword>
<dbReference type="PANTHER" id="PTHR26450:SF87">
    <property type="entry name" value="OLFACTORY RECEPTOR 51F2"/>
    <property type="match status" value="1"/>
</dbReference>
<evidence type="ECO:0000256" key="5">
    <source>
        <dbReference type="ARBA" id="ARBA00022725"/>
    </source>
</evidence>
<dbReference type="PRINTS" id="PR00245">
    <property type="entry name" value="OLFACTORYR"/>
</dbReference>
<evidence type="ECO:0000256" key="4">
    <source>
        <dbReference type="ARBA" id="ARBA00022692"/>
    </source>
</evidence>
<organism evidence="15 16">
    <name type="scientific">Erpetoichthys calabaricus</name>
    <name type="common">Rope fish</name>
    <name type="synonym">Calamoichthys calabaricus</name>
    <dbReference type="NCBI Taxonomy" id="27687"/>
    <lineage>
        <taxon>Eukaryota</taxon>
        <taxon>Metazoa</taxon>
        <taxon>Chordata</taxon>
        <taxon>Craniata</taxon>
        <taxon>Vertebrata</taxon>
        <taxon>Euteleostomi</taxon>
        <taxon>Actinopterygii</taxon>
        <taxon>Polypteriformes</taxon>
        <taxon>Polypteridae</taxon>
        <taxon>Erpetoichthys</taxon>
    </lineage>
</organism>
<evidence type="ECO:0000313" key="16">
    <source>
        <dbReference type="Proteomes" id="UP000694620"/>
    </source>
</evidence>
<evidence type="ECO:0000256" key="1">
    <source>
        <dbReference type="ARBA" id="ARBA00004651"/>
    </source>
</evidence>
<evidence type="ECO:0000259" key="14">
    <source>
        <dbReference type="PROSITE" id="PS50262"/>
    </source>
</evidence>
<feature type="transmembrane region" description="Helical" evidence="13">
    <location>
        <begin position="252"/>
        <end position="272"/>
    </location>
</feature>
<keyword evidence="3" id="KW-0716">Sensory transduction</keyword>
<dbReference type="Gene3D" id="1.20.1070.10">
    <property type="entry name" value="Rhodopsin 7-helix transmembrane proteins"/>
    <property type="match status" value="1"/>
</dbReference>
<keyword evidence="2" id="KW-1003">Cell membrane</keyword>
<dbReference type="GO" id="GO:0004930">
    <property type="term" value="F:G protein-coupled receptor activity"/>
    <property type="evidence" value="ECO:0007669"/>
    <property type="project" value="UniProtKB-KW"/>
</dbReference>
<keyword evidence="6 13" id="KW-1133">Transmembrane helix</keyword>
<dbReference type="InterPro" id="IPR017452">
    <property type="entry name" value="GPCR_Rhodpsn_7TM"/>
</dbReference>
<dbReference type="GeneTree" id="ENSGT00950000182847"/>
<reference evidence="15" key="1">
    <citation type="submission" date="2021-06" db="EMBL/GenBank/DDBJ databases">
        <authorList>
            <consortium name="Wellcome Sanger Institute Data Sharing"/>
        </authorList>
    </citation>
    <scope>NUCLEOTIDE SEQUENCE [LARGE SCALE GENOMIC DNA]</scope>
</reference>
<dbReference type="PANTHER" id="PTHR26450">
    <property type="entry name" value="OLFACTORY RECEPTOR 56B1-RELATED"/>
    <property type="match status" value="1"/>
</dbReference>
<evidence type="ECO:0000256" key="10">
    <source>
        <dbReference type="ARBA" id="ARBA00023170"/>
    </source>
</evidence>
<protein>
    <recommendedName>
        <fullName evidence="14">G-protein coupled receptors family 1 profile domain-containing protein</fullName>
    </recommendedName>
</protein>
<feature type="transmembrane region" description="Helical" evidence="13">
    <location>
        <begin position="109"/>
        <end position="127"/>
    </location>
</feature>
<keyword evidence="10" id="KW-0675">Receptor</keyword>
<evidence type="ECO:0000256" key="12">
    <source>
        <dbReference type="ARBA" id="ARBA00023224"/>
    </source>
</evidence>
<dbReference type="GO" id="GO:0004984">
    <property type="term" value="F:olfactory receptor activity"/>
    <property type="evidence" value="ECO:0007669"/>
    <property type="project" value="InterPro"/>
</dbReference>
<keyword evidence="5" id="KW-0552">Olfaction</keyword>
<dbReference type="InterPro" id="IPR050402">
    <property type="entry name" value="OR51/52/56-like"/>
</dbReference>
<dbReference type="PROSITE" id="PS50262">
    <property type="entry name" value="G_PROTEIN_RECEP_F1_2"/>
    <property type="match status" value="1"/>
</dbReference>
<keyword evidence="12" id="KW-0807">Transducer</keyword>
<accession>A0A8C4RR09</accession>
<reference evidence="15" key="3">
    <citation type="submission" date="2025-09" db="UniProtKB">
        <authorList>
            <consortium name="Ensembl"/>
        </authorList>
    </citation>
    <scope>IDENTIFICATION</scope>
</reference>
<dbReference type="FunFam" id="1.20.1070.10:FF:000024">
    <property type="entry name" value="Olfactory receptor"/>
    <property type="match status" value="1"/>
</dbReference>
<dbReference type="InterPro" id="IPR000725">
    <property type="entry name" value="Olfact_rcpt"/>
</dbReference>
<evidence type="ECO:0000256" key="3">
    <source>
        <dbReference type="ARBA" id="ARBA00022606"/>
    </source>
</evidence>
<keyword evidence="7" id="KW-0297">G-protein coupled receptor</keyword>
<evidence type="ECO:0000256" key="9">
    <source>
        <dbReference type="ARBA" id="ARBA00023157"/>
    </source>
</evidence>
<feature type="transmembrane region" description="Helical" evidence="13">
    <location>
        <begin position="278"/>
        <end position="299"/>
    </location>
</feature>
<name>A0A8C4RR09_ERPCA</name>
<dbReference type="InterPro" id="IPR000276">
    <property type="entry name" value="GPCR_Rhodpsn"/>
</dbReference>
<sequence length="324" mass="36934">MSSQSTAYSVNNTFVHPEMFYISGLQDMPFANCFYIFLFIMYIVTLLCNIFVIVLIYSEQSLHNPKYLAVSHLAFVDLCSTTAIIPKLIEMFLFTSNFITYKACLANMFFVHCFNAVQSLSLVILAYDRFLAICFPLQYHSINTNSRMIIIIFSAWMFSAVTLFIVVLLITRLSFCRSTVVQSYFCDHGPVYRLACNDFYPNYIMTFLITALLVFVPLTLILSSYVAIGFALSKITTAEGRQKAFKTCTSHIILVAMFYLPLAVIYVAAPLVSFPPNVRIVCIIYCLLPPILNPVIYSFRLKEIKQVMFKILKHKDITLLPSSS</sequence>
<keyword evidence="8 13" id="KW-0472">Membrane</keyword>
<evidence type="ECO:0000256" key="6">
    <source>
        <dbReference type="ARBA" id="ARBA00022989"/>
    </source>
</evidence>